<reference evidence="9 10" key="1">
    <citation type="submission" date="2024-07" db="EMBL/GenBank/DDBJ databases">
        <title>Section-level genome sequencing and comparative genomics of Aspergillus sections Usti and Cavernicolus.</title>
        <authorList>
            <consortium name="Lawrence Berkeley National Laboratory"/>
            <person name="Nybo J.L."/>
            <person name="Vesth T.C."/>
            <person name="Theobald S."/>
            <person name="Frisvad J.C."/>
            <person name="Larsen T.O."/>
            <person name="Kjaerboelling I."/>
            <person name="Rothschild-Mancinelli K."/>
            <person name="Lyhne E.K."/>
            <person name="Kogle M.E."/>
            <person name="Barry K."/>
            <person name="Clum A."/>
            <person name="Na H."/>
            <person name="Ledsgaard L."/>
            <person name="Lin J."/>
            <person name="Lipzen A."/>
            <person name="Kuo A."/>
            <person name="Riley R."/>
            <person name="Mondo S."/>
            <person name="Labutti K."/>
            <person name="Haridas S."/>
            <person name="Pangalinan J."/>
            <person name="Salamov A.A."/>
            <person name="Simmons B.A."/>
            <person name="Magnuson J.K."/>
            <person name="Chen J."/>
            <person name="Drula E."/>
            <person name="Henrissat B."/>
            <person name="Wiebenga A."/>
            <person name="Lubbers R.J."/>
            <person name="Gomes A.C."/>
            <person name="Macurrencykelacurrency M.R."/>
            <person name="Stajich J."/>
            <person name="Grigoriev I.V."/>
            <person name="Mortensen U.H."/>
            <person name="De Vries R.P."/>
            <person name="Baker S.E."/>
            <person name="Andersen M.R."/>
        </authorList>
    </citation>
    <scope>NUCLEOTIDE SEQUENCE [LARGE SCALE GENOMIC DNA]</scope>
    <source>
        <strain evidence="9 10">CBS 449.75</strain>
    </source>
</reference>
<evidence type="ECO:0000256" key="1">
    <source>
        <dbReference type="ARBA" id="ARBA00004123"/>
    </source>
</evidence>
<dbReference type="Proteomes" id="UP001610432">
    <property type="component" value="Unassembled WGS sequence"/>
</dbReference>
<gene>
    <name evidence="9" type="ORF">BJX67DRAFT_382170</name>
</gene>
<evidence type="ECO:0000256" key="6">
    <source>
        <dbReference type="ARBA" id="ARBA00023242"/>
    </source>
</evidence>
<dbReference type="GeneID" id="98148250"/>
<evidence type="ECO:0000256" key="3">
    <source>
        <dbReference type="ARBA" id="ARBA00023015"/>
    </source>
</evidence>
<keyword evidence="2" id="KW-0862">Zinc</keyword>
<keyword evidence="4" id="KW-0238">DNA-binding</keyword>
<dbReference type="Pfam" id="PF04082">
    <property type="entry name" value="Fungal_trans"/>
    <property type="match status" value="1"/>
</dbReference>
<organism evidence="9 10">
    <name type="scientific">Aspergillus lucknowensis</name>
    <dbReference type="NCBI Taxonomy" id="176173"/>
    <lineage>
        <taxon>Eukaryota</taxon>
        <taxon>Fungi</taxon>
        <taxon>Dikarya</taxon>
        <taxon>Ascomycota</taxon>
        <taxon>Pezizomycotina</taxon>
        <taxon>Eurotiomycetes</taxon>
        <taxon>Eurotiomycetidae</taxon>
        <taxon>Eurotiales</taxon>
        <taxon>Aspergillaceae</taxon>
        <taxon>Aspergillus</taxon>
        <taxon>Aspergillus subgen. Nidulantes</taxon>
    </lineage>
</organism>
<comment type="subcellular location">
    <subcellularLocation>
        <location evidence="1">Nucleus</location>
    </subcellularLocation>
</comment>
<keyword evidence="10" id="KW-1185">Reference proteome</keyword>
<dbReference type="PANTHER" id="PTHR31845:SF21">
    <property type="entry name" value="REGULATORY PROTEIN LEU3"/>
    <property type="match status" value="1"/>
</dbReference>
<dbReference type="PANTHER" id="PTHR31845">
    <property type="entry name" value="FINGER DOMAIN PROTEIN, PUTATIVE-RELATED"/>
    <property type="match status" value="1"/>
</dbReference>
<dbReference type="RefSeq" id="XP_070885047.1">
    <property type="nucleotide sequence ID" value="XM_071033178.1"/>
</dbReference>
<feature type="region of interest" description="Disordered" evidence="7">
    <location>
        <begin position="536"/>
        <end position="558"/>
    </location>
</feature>
<comment type="caution">
    <text evidence="9">The sequence shown here is derived from an EMBL/GenBank/DDBJ whole genome shotgun (WGS) entry which is preliminary data.</text>
</comment>
<proteinExistence type="predicted"/>
<dbReference type="CDD" id="cd12148">
    <property type="entry name" value="fungal_TF_MHR"/>
    <property type="match status" value="1"/>
</dbReference>
<evidence type="ECO:0000313" key="9">
    <source>
        <dbReference type="EMBL" id="KAL2866068.1"/>
    </source>
</evidence>
<evidence type="ECO:0000256" key="5">
    <source>
        <dbReference type="ARBA" id="ARBA00023163"/>
    </source>
</evidence>
<evidence type="ECO:0000256" key="2">
    <source>
        <dbReference type="ARBA" id="ARBA00022833"/>
    </source>
</evidence>
<evidence type="ECO:0000313" key="10">
    <source>
        <dbReference type="Proteomes" id="UP001610432"/>
    </source>
</evidence>
<evidence type="ECO:0000259" key="8">
    <source>
        <dbReference type="Pfam" id="PF04082"/>
    </source>
</evidence>
<feature type="domain" description="Xylanolytic transcriptional activator regulatory" evidence="8">
    <location>
        <begin position="92"/>
        <end position="249"/>
    </location>
</feature>
<dbReference type="InterPro" id="IPR051089">
    <property type="entry name" value="prtT"/>
</dbReference>
<dbReference type="InterPro" id="IPR036864">
    <property type="entry name" value="Zn2-C6_fun-type_DNA-bd_sf"/>
</dbReference>
<keyword evidence="6" id="KW-0539">Nucleus</keyword>
<accession>A0ABR4LRN9</accession>
<sequence length="585" mass="65341">MATPPCARCVRLELDCTVEPRSRRSTQRDRVRQLEDHVMQLRQNLACPANASGSSHTVESEPAVIAELPCFSEPYRLDSVSLHAQEAEELFKIFFANYHPIVPFLDETCQPAGSHRSCPFLFWSIVSVAARRYDADPTLLSRLTSPLDALLQASVLGAIKSLPQIQAVVLLGYWPLSTHRFWMNNALLYCNTALTSAMQLDLHRPGCGQEYSFFQRLYPAQSSMGERNRTWIATVLLSFSVTRGLGLPPVIPVIPDLTSELLLGMPLALRHFYTIQKGSHRIVGSLSQLELSEGLYPNLERLEEEAVHLENDFMTEMTLMNSLHLVYAKLYVQCMFFLVPPSEPEELGEKQRQQRSAGVLRAYATAVSLITLAVSHEDAFDELQFVPSQVAYILLMSALVVFRVLHSSFAALVPPPPSIGIPDPTKDRGRALCGMACFTMQRCSIQRGEDRDLASRMIDMLRKIWRAAGRDPHLCSKEPVVRVHSRMGAGIIFDCIDLWRRRYNKGDGRHQPPRTGEESANLDGNLRATQPLQLSVTSPQGAEGPLPGELPPDGSVLAQPGDWENIDWTFSDMLCDPSEDGSFLL</sequence>
<dbReference type="Gene3D" id="4.10.240.10">
    <property type="entry name" value="Zn(2)-C6 fungal-type DNA-binding domain"/>
    <property type="match status" value="1"/>
</dbReference>
<keyword evidence="5" id="KW-0804">Transcription</keyword>
<dbReference type="EMBL" id="JBFXLQ010000027">
    <property type="protein sequence ID" value="KAL2866068.1"/>
    <property type="molecule type" value="Genomic_DNA"/>
</dbReference>
<dbReference type="InterPro" id="IPR007219">
    <property type="entry name" value="XnlR_reg_dom"/>
</dbReference>
<evidence type="ECO:0000256" key="4">
    <source>
        <dbReference type="ARBA" id="ARBA00023125"/>
    </source>
</evidence>
<keyword evidence="3" id="KW-0805">Transcription regulation</keyword>
<name>A0ABR4LRN9_9EURO</name>
<evidence type="ECO:0000256" key="7">
    <source>
        <dbReference type="SAM" id="MobiDB-lite"/>
    </source>
</evidence>
<protein>
    <recommendedName>
        <fullName evidence="8">Xylanolytic transcriptional activator regulatory domain-containing protein</fullName>
    </recommendedName>
</protein>